<dbReference type="SUPFAM" id="SSF141523">
    <property type="entry name" value="L,D-transpeptidase catalytic domain-like"/>
    <property type="match status" value="1"/>
</dbReference>
<dbReference type="GO" id="GO:0016757">
    <property type="term" value="F:glycosyltransferase activity"/>
    <property type="evidence" value="ECO:0007669"/>
    <property type="project" value="UniProtKB-KW"/>
</dbReference>
<keyword evidence="3" id="KW-0328">Glycosyltransferase</keyword>
<keyword evidence="6 9" id="KW-0133">Cell shape</keyword>
<feature type="domain" description="L,D-TPase catalytic" evidence="10">
    <location>
        <begin position="40"/>
        <end position="149"/>
    </location>
</feature>
<dbReference type="UniPathway" id="UPA00219"/>
<protein>
    <recommendedName>
        <fullName evidence="10">L,D-TPase catalytic domain-containing protein</fullName>
    </recommendedName>
</protein>
<dbReference type="PANTHER" id="PTHR30582">
    <property type="entry name" value="L,D-TRANSPEPTIDASE"/>
    <property type="match status" value="1"/>
</dbReference>
<dbReference type="GO" id="GO:0071555">
    <property type="term" value="P:cell wall organization"/>
    <property type="evidence" value="ECO:0007669"/>
    <property type="project" value="UniProtKB-UniRule"/>
</dbReference>
<accession>A0A7C2EC77</accession>
<comment type="caution">
    <text evidence="11">The sequence shown here is derived from an EMBL/GenBank/DDBJ whole genome shotgun (WGS) entry which is preliminary data.</text>
</comment>
<sequence>MPILQSVPDSLPVSQLYPLIHFLTAYWLPAVAEQQDARPTTILIDLNCRRLMLFSGRKLVFSRPVAVGKPETPTPVGNWRIKRKAMNWGNGFGTRWLGLDVPWGIYGIHGTNKPYSIGGYESAGCIRMFNADVENLYSLVHTGTPVIIVGKLLRGPRVMRRGDCGSDVIEVQRVLKRQGFYAGPLDGNFGWAMRAAVERFREAHGLPPDDAVDDPVYRLLGL</sequence>
<dbReference type="GO" id="GO:0005576">
    <property type="term" value="C:extracellular region"/>
    <property type="evidence" value="ECO:0007669"/>
    <property type="project" value="TreeGrafter"/>
</dbReference>
<feature type="active site" description="Nucleophile" evidence="9">
    <location>
        <position position="125"/>
    </location>
</feature>
<dbReference type="PROSITE" id="PS52029">
    <property type="entry name" value="LD_TPASE"/>
    <property type="match status" value="1"/>
</dbReference>
<dbReference type="InterPro" id="IPR005490">
    <property type="entry name" value="LD_TPept_cat_dom"/>
</dbReference>
<keyword evidence="5" id="KW-0378">Hydrolase</keyword>
<gene>
    <name evidence="11" type="ORF">ENQ34_03785</name>
</gene>
<dbReference type="AlphaFoldDB" id="A0A7C2EC77"/>
<dbReference type="GO" id="GO:0018104">
    <property type="term" value="P:peptidoglycan-protein cross-linking"/>
    <property type="evidence" value="ECO:0007669"/>
    <property type="project" value="TreeGrafter"/>
</dbReference>
<dbReference type="InterPro" id="IPR036365">
    <property type="entry name" value="PGBD-like_sf"/>
</dbReference>
<comment type="pathway">
    <text evidence="1 9">Cell wall biogenesis; peptidoglycan biosynthesis.</text>
</comment>
<evidence type="ECO:0000256" key="5">
    <source>
        <dbReference type="ARBA" id="ARBA00022801"/>
    </source>
</evidence>
<dbReference type="GO" id="GO:0071972">
    <property type="term" value="F:peptidoglycan L,D-transpeptidase activity"/>
    <property type="evidence" value="ECO:0007669"/>
    <property type="project" value="TreeGrafter"/>
</dbReference>
<feature type="active site" description="Proton donor/acceptor" evidence="9">
    <location>
        <position position="109"/>
    </location>
</feature>
<dbReference type="Pfam" id="PF01471">
    <property type="entry name" value="PG_binding_1"/>
    <property type="match status" value="1"/>
</dbReference>
<dbReference type="CDD" id="cd16913">
    <property type="entry name" value="YkuD_like"/>
    <property type="match status" value="1"/>
</dbReference>
<evidence type="ECO:0000256" key="3">
    <source>
        <dbReference type="ARBA" id="ARBA00022676"/>
    </source>
</evidence>
<keyword evidence="8 9" id="KW-0961">Cell wall biogenesis/degradation</keyword>
<dbReference type="EMBL" id="DSMU01000240">
    <property type="protein sequence ID" value="HEL65788.1"/>
    <property type="molecule type" value="Genomic_DNA"/>
</dbReference>
<dbReference type="InterPro" id="IPR002477">
    <property type="entry name" value="Peptidoglycan-bd-like"/>
</dbReference>
<dbReference type="InterPro" id="IPR036366">
    <property type="entry name" value="PGBDSf"/>
</dbReference>
<dbReference type="Pfam" id="PF03734">
    <property type="entry name" value="YkuD"/>
    <property type="match status" value="1"/>
</dbReference>
<evidence type="ECO:0000256" key="8">
    <source>
        <dbReference type="ARBA" id="ARBA00023316"/>
    </source>
</evidence>
<dbReference type="InterPro" id="IPR038063">
    <property type="entry name" value="Transpep_catalytic_dom"/>
</dbReference>
<proteinExistence type="inferred from homology"/>
<dbReference type="SUPFAM" id="SSF47090">
    <property type="entry name" value="PGBD-like"/>
    <property type="match status" value="1"/>
</dbReference>
<dbReference type="GO" id="GO:0008360">
    <property type="term" value="P:regulation of cell shape"/>
    <property type="evidence" value="ECO:0007669"/>
    <property type="project" value="UniProtKB-UniRule"/>
</dbReference>
<keyword evidence="7 9" id="KW-0573">Peptidoglycan synthesis</keyword>
<evidence type="ECO:0000256" key="4">
    <source>
        <dbReference type="ARBA" id="ARBA00022679"/>
    </source>
</evidence>
<dbReference type="InterPro" id="IPR050979">
    <property type="entry name" value="LD-transpeptidase"/>
</dbReference>
<reference evidence="11" key="1">
    <citation type="journal article" date="2020" name="mSystems">
        <title>Genome- and Community-Level Interaction Insights into Carbon Utilization and Element Cycling Functions of Hydrothermarchaeota in Hydrothermal Sediment.</title>
        <authorList>
            <person name="Zhou Z."/>
            <person name="Liu Y."/>
            <person name="Xu W."/>
            <person name="Pan J."/>
            <person name="Luo Z.H."/>
            <person name="Li M."/>
        </authorList>
    </citation>
    <scope>NUCLEOTIDE SEQUENCE [LARGE SCALE GENOMIC DNA]</scope>
    <source>
        <strain evidence="11">SpSt-300</strain>
    </source>
</reference>
<organism evidence="11">
    <name type="scientific">Ammonifex degensii</name>
    <dbReference type="NCBI Taxonomy" id="42838"/>
    <lineage>
        <taxon>Bacteria</taxon>
        <taxon>Bacillati</taxon>
        <taxon>Bacillota</taxon>
        <taxon>Clostridia</taxon>
        <taxon>Thermoanaerobacterales</taxon>
        <taxon>Thermoanaerobacteraceae</taxon>
        <taxon>Ammonifex</taxon>
    </lineage>
</organism>
<evidence type="ECO:0000256" key="1">
    <source>
        <dbReference type="ARBA" id="ARBA00004752"/>
    </source>
</evidence>
<keyword evidence="4" id="KW-0808">Transferase</keyword>
<evidence type="ECO:0000259" key="10">
    <source>
        <dbReference type="PROSITE" id="PS52029"/>
    </source>
</evidence>
<comment type="similarity">
    <text evidence="2">Belongs to the YkuD family.</text>
</comment>
<evidence type="ECO:0000256" key="7">
    <source>
        <dbReference type="ARBA" id="ARBA00022984"/>
    </source>
</evidence>
<evidence type="ECO:0000256" key="9">
    <source>
        <dbReference type="PROSITE-ProRule" id="PRU01373"/>
    </source>
</evidence>
<dbReference type="Gene3D" id="1.10.101.10">
    <property type="entry name" value="PGBD-like superfamily/PGBD"/>
    <property type="match status" value="1"/>
</dbReference>
<evidence type="ECO:0000256" key="2">
    <source>
        <dbReference type="ARBA" id="ARBA00005992"/>
    </source>
</evidence>
<evidence type="ECO:0000313" key="11">
    <source>
        <dbReference type="EMBL" id="HEL65788.1"/>
    </source>
</evidence>
<dbReference type="PANTHER" id="PTHR30582:SF24">
    <property type="entry name" value="L,D-TRANSPEPTIDASE ERFK_SRFK-RELATED"/>
    <property type="match status" value="1"/>
</dbReference>
<evidence type="ECO:0000256" key="6">
    <source>
        <dbReference type="ARBA" id="ARBA00022960"/>
    </source>
</evidence>
<dbReference type="Gene3D" id="2.40.440.10">
    <property type="entry name" value="L,D-transpeptidase catalytic domain-like"/>
    <property type="match status" value="1"/>
</dbReference>
<name>A0A7C2EC77_9THEO</name>